<reference evidence="1 2" key="1">
    <citation type="submission" date="2023-06" db="EMBL/GenBank/DDBJ databases">
        <authorList>
            <person name="Ham H."/>
            <person name="Park D.S."/>
        </authorList>
    </citation>
    <scope>NUCLEOTIDE SEQUENCE [LARGE SCALE GENOMIC DNA]</scope>
    <source>
        <strain evidence="1 2">KACC 17005</strain>
    </source>
</reference>
<dbReference type="Proteomes" id="UP001242732">
    <property type="component" value="Chromosome"/>
</dbReference>
<organism evidence="1 2">
    <name type="scientific">Paracidovorax citrulli</name>
    <name type="common">Acidovorax citrulli</name>
    <dbReference type="NCBI Taxonomy" id="80869"/>
    <lineage>
        <taxon>Bacteria</taxon>
        <taxon>Pseudomonadati</taxon>
        <taxon>Pseudomonadota</taxon>
        <taxon>Betaproteobacteria</taxon>
        <taxon>Burkholderiales</taxon>
        <taxon>Comamonadaceae</taxon>
        <taxon>Paracidovorax</taxon>
    </lineage>
</organism>
<dbReference type="RefSeq" id="WP_011794924.1">
    <property type="nucleotide sequence ID" value="NZ_CP042302.1"/>
</dbReference>
<evidence type="ECO:0000313" key="2">
    <source>
        <dbReference type="Proteomes" id="UP001242732"/>
    </source>
</evidence>
<evidence type="ECO:0000313" key="1">
    <source>
        <dbReference type="EMBL" id="WIY47275.1"/>
    </source>
</evidence>
<evidence type="ECO:0008006" key="3">
    <source>
        <dbReference type="Google" id="ProtNLM"/>
    </source>
</evidence>
<proteinExistence type="predicted"/>
<dbReference type="EMBL" id="CP127363">
    <property type="protein sequence ID" value="WIY47275.1"/>
    <property type="molecule type" value="Genomic_DNA"/>
</dbReference>
<name>A0ABY9AK09_PARCI</name>
<gene>
    <name evidence="1" type="ORF">QRO08_15710</name>
</gene>
<protein>
    <recommendedName>
        <fullName evidence="3">ParB/Sulfiredoxin domain-containing protein</fullName>
    </recommendedName>
</protein>
<accession>A0ABY9AK09</accession>
<keyword evidence="2" id="KW-1185">Reference proteome</keyword>
<sequence length="103" mass="11375">MQTISSQHFLDDDIVAAKLAAQDFEVSVSPEFEFDGQVIRVVLDGHHSLAAAKLAGVEPEWVTADATKNDTVALLERGDIETFLEATWGDGDYYNVDTKECVW</sequence>